<reference evidence="1 2" key="1">
    <citation type="journal article" date="2022" name="Nat. Microbiol.">
        <title>The microbiome of a bacterivorous marine choanoflagellate contains a resource-demanding obligate bacterial associate.</title>
        <authorList>
            <person name="Needham D.M."/>
            <person name="Poirier C."/>
            <person name="Bachy C."/>
            <person name="George E.E."/>
            <person name="Wilken S."/>
            <person name="Yung C.C.M."/>
            <person name="Limardo A.J."/>
            <person name="Morando M."/>
            <person name="Sudek L."/>
            <person name="Malmstrom R.R."/>
            <person name="Keeling P.J."/>
            <person name="Santoro A.E."/>
            <person name="Worden A.Z."/>
        </authorList>
    </citation>
    <scope>NUCLEOTIDE SEQUENCE [LARGE SCALE GENOMIC DNA]</scope>
    <source>
        <strain evidence="1 2">Comchoano-2</strain>
    </source>
</reference>
<comment type="caution">
    <text evidence="1">The sequence shown here is derived from an EMBL/GenBank/DDBJ whole genome shotgun (WGS) entry which is preliminary data.</text>
</comment>
<protein>
    <submittedName>
        <fullName evidence="1">Uncharacterized protein</fullName>
    </submittedName>
</protein>
<dbReference type="RefSeq" id="WP_258569530.1">
    <property type="nucleotide sequence ID" value="NZ_JAKUDN010000002.1"/>
</dbReference>
<sequence>MFWSKKAEFCSEIAKAVGDRVPLFFPEGRVNIVEILPEDLHKKYIMASSKQYWVDQFISIKPADWYGIYFASLWGAEEDRVIKALKQAMLSGSVCCWVDVTDDASGVAMCHWGDRLKDKVLMPCVVDQIPYHGSVDWLQGKQLMFALFWHQDNKVRVPVEQWVTY</sequence>
<evidence type="ECO:0000313" key="1">
    <source>
        <dbReference type="EMBL" id="MCP8352425.1"/>
    </source>
</evidence>
<name>A0ABT1L6W8_9GAMM</name>
<dbReference type="EMBL" id="JAKUDN010000002">
    <property type="protein sequence ID" value="MCP8352425.1"/>
    <property type="molecule type" value="Genomic_DNA"/>
</dbReference>
<organism evidence="1 2">
    <name type="scientific">Candidatus Synchoanobacter obligatus</name>
    <dbReference type="NCBI Taxonomy" id="2919597"/>
    <lineage>
        <taxon>Bacteria</taxon>
        <taxon>Pseudomonadati</taxon>
        <taxon>Pseudomonadota</taxon>
        <taxon>Gammaproteobacteria</taxon>
        <taxon>Candidatus Comchoanobacterales</taxon>
        <taxon>Candidatus Comchoanobacteraceae</taxon>
        <taxon>Candidatus Synchoanobacter</taxon>
    </lineage>
</organism>
<accession>A0ABT1L6W8</accession>
<evidence type="ECO:0000313" key="2">
    <source>
        <dbReference type="Proteomes" id="UP001320768"/>
    </source>
</evidence>
<keyword evidence="2" id="KW-1185">Reference proteome</keyword>
<gene>
    <name evidence="1" type="ORF">MKS91_03865</name>
</gene>
<proteinExistence type="predicted"/>
<dbReference type="Proteomes" id="UP001320768">
    <property type="component" value="Unassembled WGS sequence"/>
</dbReference>